<keyword evidence="1" id="KW-0732">Signal</keyword>
<protein>
    <submittedName>
        <fullName evidence="2">Integrating conjugative element protein</fullName>
    </submittedName>
</protein>
<organism evidence="2 3">
    <name type="scientific">Pseudomonas koreensis</name>
    <dbReference type="NCBI Taxonomy" id="198620"/>
    <lineage>
        <taxon>Bacteria</taxon>
        <taxon>Pseudomonadati</taxon>
        <taxon>Pseudomonadota</taxon>
        <taxon>Gammaproteobacteria</taxon>
        <taxon>Pseudomonadales</taxon>
        <taxon>Pseudomonadaceae</taxon>
        <taxon>Pseudomonas</taxon>
    </lineage>
</organism>
<evidence type="ECO:0000313" key="3">
    <source>
        <dbReference type="Proteomes" id="UP001139955"/>
    </source>
</evidence>
<proteinExistence type="predicted"/>
<dbReference type="Pfam" id="PF11072">
    <property type="entry name" value="DUF2859"/>
    <property type="match status" value="1"/>
</dbReference>
<accession>A0A9X2XDP8</accession>
<comment type="caution">
    <text evidence="2">The sequence shown here is derived from an EMBL/GenBank/DDBJ whole genome shotgun (WGS) entry which is preliminary data.</text>
</comment>
<dbReference type="AlphaFoldDB" id="A0A9X2XDP8"/>
<evidence type="ECO:0000256" key="1">
    <source>
        <dbReference type="SAM" id="SignalP"/>
    </source>
</evidence>
<feature type="chain" id="PRO_5040799929" evidence="1">
    <location>
        <begin position="22"/>
        <end position="142"/>
    </location>
</feature>
<name>A0A9X2XDP8_9PSED</name>
<dbReference type="Proteomes" id="UP001139955">
    <property type="component" value="Unassembled WGS sequence"/>
</dbReference>
<evidence type="ECO:0000313" key="2">
    <source>
        <dbReference type="EMBL" id="MCU7247284.1"/>
    </source>
</evidence>
<dbReference type="NCBIfam" id="TIGR03765">
    <property type="entry name" value="ICE_PFL_4695"/>
    <property type="match status" value="1"/>
</dbReference>
<reference evidence="2" key="2">
    <citation type="journal article" date="2023" name="mSystems">
        <title>Charting the Lipopeptidome of Nonpathogenic Pseudomonas.</title>
        <authorList>
            <person name="Cesa-Luna C."/>
            <person name="Geudens N."/>
            <person name="Girard L."/>
            <person name="De Roo V."/>
            <person name="Maklad H.R."/>
            <person name="Martins J.C."/>
            <person name="Hofte M."/>
            <person name="De Mot R."/>
        </authorList>
    </citation>
    <scope>NUCLEOTIDE SEQUENCE</scope>
    <source>
        <strain evidence="2">B1M3-32</strain>
    </source>
</reference>
<reference evidence="2" key="1">
    <citation type="submission" date="2022-09" db="EMBL/GenBank/DDBJ databases">
        <authorList>
            <person name="Cesa-Luna C."/>
            <person name="Girard L."/>
            <person name="Lood C."/>
            <person name="Hofte M."/>
            <person name="De Mot R."/>
        </authorList>
    </citation>
    <scope>NUCLEOTIDE SEQUENCE</scope>
    <source>
        <strain evidence="2">B1M3-32</strain>
    </source>
</reference>
<feature type="signal peptide" evidence="1">
    <location>
        <begin position="1"/>
        <end position="21"/>
    </location>
</feature>
<gene>
    <name evidence="2" type="ORF">OC940_05670</name>
</gene>
<dbReference type="EMBL" id="JAOSKY010000002">
    <property type="protein sequence ID" value="MCU7247284.1"/>
    <property type="molecule type" value="Genomic_DNA"/>
</dbReference>
<dbReference type="InterPro" id="IPR021300">
    <property type="entry name" value="Integr_conj_element_PFL4695"/>
</dbReference>
<sequence>MKLICAWLLIGGAVCCNPSLAETPAPRHADARFSEEDFLPVRSLALSPGPVQRRKLEAAGLPSFFLIGDDPLSRFWLKQRATWLAKRNVVGLVVNVQSKIALEGLRQIAPGLTLAPVSADDLAQRLSLKHYPVLITADRVEQ</sequence>
<dbReference type="RefSeq" id="WP_301621260.1">
    <property type="nucleotide sequence ID" value="NZ_JAOSKY010000002.1"/>
</dbReference>
<keyword evidence="3" id="KW-1185">Reference proteome</keyword>